<dbReference type="Gene3D" id="1.10.287.610">
    <property type="entry name" value="Helix hairpin bin"/>
    <property type="match status" value="1"/>
</dbReference>
<gene>
    <name evidence="1" type="ORF">phiL_062</name>
</gene>
<reference evidence="1 2" key="1">
    <citation type="submission" date="2017-12" db="EMBL/GenBank/DDBJ databases">
        <title>A novel LAMP bacteriophage infecting Escherichia coli.</title>
        <authorList>
            <person name="Golomidova A.K."/>
            <person name="Letarov A.V."/>
            <person name="Kostryukova E.S."/>
            <person name="Babenko V.V."/>
            <person name="Prokhorov N.S."/>
        </authorList>
    </citation>
    <scope>NUCLEOTIDE SEQUENCE [LARGE SCALE GENOMIC DNA]</scope>
</reference>
<organism evidence="1 2">
    <name type="scientific">Escherichia phage LAMP</name>
    <dbReference type="NCBI Taxonomy" id="2065191"/>
    <lineage>
        <taxon>Viruses</taxon>
        <taxon>Duplodnaviria</taxon>
        <taxon>Heunggongvirae</taxon>
        <taxon>Uroviricota</taxon>
        <taxon>Caudoviricetes</taxon>
        <taxon>Mktvariviridae</taxon>
        <taxon>Gordonclarkvirinae</taxon>
        <taxon>Kuravirus</taxon>
        <taxon>Kuravirus LAMP</taxon>
    </lineage>
</organism>
<dbReference type="Pfam" id="PF22745">
    <property type="entry name" value="Nlig-Ia"/>
    <property type="match status" value="1"/>
</dbReference>
<protein>
    <submittedName>
        <fullName evidence="1">Putative NAD-dependent DNA ligase</fullName>
    </submittedName>
</protein>
<sequence length="118" mass="13608">MIDSNTFRTSNGSEISPAEVINRHRRQLIIHSYLYYWLDDPIWSDDKWQQVANDLVELQALYPEPTGVFDNEFKDWDGSTGMHLPHNEAVACMATAVYRLHKEKNNESVGTNKSNQPV</sequence>
<dbReference type="Proteomes" id="UP000240724">
    <property type="component" value="Segment"/>
</dbReference>
<keyword evidence="1" id="KW-0436">Ligase</keyword>
<dbReference type="EMBL" id="MG673519">
    <property type="protein sequence ID" value="AUM57632.1"/>
    <property type="molecule type" value="Genomic_DNA"/>
</dbReference>
<dbReference type="GO" id="GO:0016874">
    <property type="term" value="F:ligase activity"/>
    <property type="evidence" value="ECO:0007669"/>
    <property type="project" value="UniProtKB-KW"/>
</dbReference>
<evidence type="ECO:0000313" key="1">
    <source>
        <dbReference type="EMBL" id="AUM57632.1"/>
    </source>
</evidence>
<evidence type="ECO:0000313" key="2">
    <source>
        <dbReference type="Proteomes" id="UP000240724"/>
    </source>
</evidence>
<dbReference type="SUPFAM" id="SSF56091">
    <property type="entry name" value="DNA ligase/mRNA capping enzyme, catalytic domain"/>
    <property type="match status" value="1"/>
</dbReference>
<name>A0A2I6PD27_9CAUD</name>
<keyword evidence="2" id="KW-1185">Reference proteome</keyword>
<accession>A0A2I6PD27</accession>
<proteinExistence type="predicted"/>